<dbReference type="InterPro" id="IPR018193">
    <property type="entry name" value="Glyc_kinase_flavodox-like_fold"/>
</dbReference>
<keyword evidence="2 4" id="KW-0808">Transferase</keyword>
<dbReference type="Proteomes" id="UP000583800">
    <property type="component" value="Unassembled WGS sequence"/>
</dbReference>
<organism evidence="6 7">
    <name type="scientific">Nonomuraea muscovyensis</name>
    <dbReference type="NCBI Taxonomy" id="1124761"/>
    <lineage>
        <taxon>Bacteria</taxon>
        <taxon>Bacillati</taxon>
        <taxon>Actinomycetota</taxon>
        <taxon>Actinomycetes</taxon>
        <taxon>Streptosporangiales</taxon>
        <taxon>Streptosporangiaceae</taxon>
        <taxon>Nonomuraea</taxon>
    </lineage>
</organism>
<feature type="compositionally biased region" description="Low complexity" evidence="5">
    <location>
        <begin position="77"/>
        <end position="93"/>
    </location>
</feature>
<dbReference type="Gene3D" id="3.90.1510.10">
    <property type="entry name" value="Glycerate kinase, domain 2"/>
    <property type="match status" value="1"/>
</dbReference>
<dbReference type="InterPro" id="IPR018197">
    <property type="entry name" value="Glycerate_kinase_RE-like"/>
</dbReference>
<sequence length="397" mass="39442">MVEHVLVAPDKFKGSLTAAEVADRVSAGLGVPAVRLPVADGGDGTVDAVVACGFTRVTVEVTGPTGQPVQASYAWHPTGTPTGTPAGDGPAGRPTAVVELAEASGLRRLPGGLEPLTATSRGTGELIAHALGRGARRIVLGLGGSACTDGGAGMVQALGARLLDANGDELGPGGAALTTLDRIDIANLADVSGVEFVVASDVDNPLLGPHGAAAVYGPQKGATPDDVRMLDAALGRLAAVATRTHGLAGAVEHDDRPRPMGVAGAPGAGAAGGVGFAALAFLHAEIRPGIDYLLDLLGFGDLVRGARLVITGEGSLDEQSLRGKAPVGVAQAAAEAGVPVVAVCGRRTLTDAELKAAGIEAAYALTDLEPDPARCMADAGPLLERLAARLAADRGLT</sequence>
<comment type="similarity">
    <text evidence="1 4">Belongs to the glycerate kinase type-1 family.</text>
</comment>
<proteinExistence type="inferred from homology"/>
<dbReference type="AlphaFoldDB" id="A0A7X0BYG5"/>
<dbReference type="PANTHER" id="PTHR21599">
    <property type="entry name" value="GLYCERATE KINASE"/>
    <property type="match status" value="1"/>
</dbReference>
<name>A0A7X0BYG5_9ACTN</name>
<evidence type="ECO:0000313" key="6">
    <source>
        <dbReference type="EMBL" id="MBB6344085.1"/>
    </source>
</evidence>
<dbReference type="GO" id="GO:0031388">
    <property type="term" value="P:organic acid phosphorylation"/>
    <property type="evidence" value="ECO:0007669"/>
    <property type="project" value="UniProtKB-UniRule"/>
</dbReference>
<comment type="caution">
    <text evidence="6">The sequence shown here is derived from an EMBL/GenBank/DDBJ whole genome shotgun (WGS) entry which is preliminary data.</text>
</comment>
<keyword evidence="7" id="KW-1185">Reference proteome</keyword>
<accession>A0A7X0BYG5</accession>
<dbReference type="PANTHER" id="PTHR21599:SF0">
    <property type="entry name" value="GLYCERATE KINASE"/>
    <property type="match status" value="1"/>
</dbReference>
<dbReference type="EC" id="2.7.1.31" evidence="6"/>
<dbReference type="NCBIfam" id="TIGR00045">
    <property type="entry name" value="glycerate kinase"/>
    <property type="match status" value="1"/>
</dbReference>
<evidence type="ECO:0000256" key="3">
    <source>
        <dbReference type="ARBA" id="ARBA00022777"/>
    </source>
</evidence>
<evidence type="ECO:0000313" key="7">
    <source>
        <dbReference type="Proteomes" id="UP000583800"/>
    </source>
</evidence>
<dbReference type="RefSeq" id="WP_312891409.1">
    <property type="nucleotide sequence ID" value="NZ_JACHJB010000001.1"/>
</dbReference>
<dbReference type="Gene3D" id="3.40.50.10350">
    <property type="entry name" value="Glycerate kinase, domain 1"/>
    <property type="match status" value="1"/>
</dbReference>
<evidence type="ECO:0000256" key="1">
    <source>
        <dbReference type="ARBA" id="ARBA00006284"/>
    </source>
</evidence>
<gene>
    <name evidence="6" type="ORF">FHU36_000594</name>
</gene>
<evidence type="ECO:0000256" key="5">
    <source>
        <dbReference type="SAM" id="MobiDB-lite"/>
    </source>
</evidence>
<reference evidence="6 7" key="1">
    <citation type="submission" date="2020-08" db="EMBL/GenBank/DDBJ databases">
        <title>Sequencing the genomes of 1000 actinobacteria strains.</title>
        <authorList>
            <person name="Klenk H.-P."/>
        </authorList>
    </citation>
    <scope>NUCLEOTIDE SEQUENCE [LARGE SCALE GENOMIC DNA]</scope>
    <source>
        <strain evidence="6 7">DSM 45913</strain>
    </source>
</reference>
<protein>
    <submittedName>
        <fullName evidence="6">Glycerate kinase</fullName>
        <ecNumber evidence="6">2.7.1.31</ecNumber>
    </submittedName>
</protein>
<evidence type="ECO:0000256" key="4">
    <source>
        <dbReference type="PIRNR" id="PIRNR006078"/>
    </source>
</evidence>
<keyword evidence="3 4" id="KW-0418">Kinase</keyword>
<evidence type="ECO:0000256" key="2">
    <source>
        <dbReference type="ARBA" id="ARBA00022679"/>
    </source>
</evidence>
<dbReference type="EMBL" id="JACHJB010000001">
    <property type="protein sequence ID" value="MBB6344085.1"/>
    <property type="molecule type" value="Genomic_DNA"/>
</dbReference>
<dbReference type="InterPro" id="IPR004381">
    <property type="entry name" value="Glycerate_kinase"/>
</dbReference>
<feature type="region of interest" description="Disordered" evidence="5">
    <location>
        <begin position="70"/>
        <end position="93"/>
    </location>
</feature>
<dbReference type="PIRSF" id="PIRSF006078">
    <property type="entry name" value="GlxK"/>
    <property type="match status" value="1"/>
</dbReference>
<dbReference type="Pfam" id="PF02595">
    <property type="entry name" value="Gly_kinase"/>
    <property type="match status" value="1"/>
</dbReference>
<dbReference type="SUPFAM" id="SSF110738">
    <property type="entry name" value="Glycerate kinase I"/>
    <property type="match status" value="1"/>
</dbReference>
<dbReference type="GO" id="GO:0008887">
    <property type="term" value="F:glycerate kinase activity"/>
    <property type="evidence" value="ECO:0007669"/>
    <property type="project" value="UniProtKB-UniRule"/>
</dbReference>
<dbReference type="InterPro" id="IPR036129">
    <property type="entry name" value="Glycerate_kinase_sf"/>
</dbReference>